<dbReference type="Pfam" id="PF02581">
    <property type="entry name" value="TMP-TENI"/>
    <property type="match status" value="1"/>
</dbReference>
<dbReference type="Gene3D" id="3.20.20.70">
    <property type="entry name" value="Aldolase class I"/>
    <property type="match status" value="1"/>
</dbReference>
<dbReference type="RefSeq" id="WP_322395889.1">
    <property type="nucleotide sequence ID" value="NZ_WNUI01000633.1"/>
</dbReference>
<dbReference type="InterPro" id="IPR013785">
    <property type="entry name" value="Aldolase_TIM"/>
</dbReference>
<feature type="non-terminal residue" evidence="2">
    <location>
        <position position="1"/>
    </location>
</feature>
<dbReference type="GO" id="GO:0009228">
    <property type="term" value="P:thiamine biosynthetic process"/>
    <property type="evidence" value="ECO:0007669"/>
    <property type="project" value="UniProtKB-KW"/>
</dbReference>
<evidence type="ECO:0000313" key="3">
    <source>
        <dbReference type="Proteomes" id="UP001288778"/>
    </source>
</evidence>
<dbReference type="Proteomes" id="UP001288778">
    <property type="component" value="Unassembled WGS sequence"/>
</dbReference>
<protein>
    <recommendedName>
        <fullName evidence="1">Thiamine phosphate synthase/TenI domain-containing protein</fullName>
    </recommendedName>
</protein>
<gene>
    <name evidence="2" type="ORF">GNF68_17185</name>
</gene>
<feature type="domain" description="Thiamine phosphate synthase/TenI" evidence="1">
    <location>
        <begin position="23"/>
        <end position="69"/>
    </location>
</feature>
<evidence type="ECO:0000259" key="1">
    <source>
        <dbReference type="Pfam" id="PF02581"/>
    </source>
</evidence>
<comment type="caution">
    <text evidence="2">The sequence shown here is derived from an EMBL/GenBank/DDBJ whole genome shotgun (WGS) entry which is preliminary data.</text>
</comment>
<reference evidence="2" key="1">
    <citation type="submission" date="2019-11" db="EMBL/GenBank/DDBJ databases">
        <title>Characterization of Clostridium perfringens isolates from swine manure treated agricultural soils.</title>
        <authorList>
            <person name="Wushke S.T."/>
        </authorList>
    </citation>
    <scope>NUCLEOTIDE SEQUENCE</scope>
    <source>
        <strain evidence="2">X94</strain>
    </source>
</reference>
<sequence length="86" mass="9840">YMCSTFIFHNSIYTIFKKFHMLYVIAFNTLNEIIKEVNLPFVLIGGISLDNVHELKLFNPDGYALVSGILAATDIISKVKLWNDEI</sequence>
<evidence type="ECO:0000313" key="2">
    <source>
        <dbReference type="EMBL" id="MDZ4910709.1"/>
    </source>
</evidence>
<accession>A0AAW9I4E3</accession>
<dbReference type="InterPro" id="IPR036206">
    <property type="entry name" value="ThiamineP_synth_sf"/>
</dbReference>
<dbReference type="InterPro" id="IPR022998">
    <property type="entry name" value="ThiamineP_synth_TenI"/>
</dbReference>
<dbReference type="EMBL" id="WNUI01000633">
    <property type="protein sequence ID" value="MDZ4910709.1"/>
    <property type="molecule type" value="Genomic_DNA"/>
</dbReference>
<dbReference type="AlphaFoldDB" id="A0AAW9I4E3"/>
<name>A0AAW9I4E3_CLOPF</name>
<proteinExistence type="predicted"/>
<organism evidence="2 3">
    <name type="scientific">Clostridium perfringens</name>
    <dbReference type="NCBI Taxonomy" id="1502"/>
    <lineage>
        <taxon>Bacteria</taxon>
        <taxon>Bacillati</taxon>
        <taxon>Bacillota</taxon>
        <taxon>Clostridia</taxon>
        <taxon>Eubacteriales</taxon>
        <taxon>Clostridiaceae</taxon>
        <taxon>Clostridium</taxon>
    </lineage>
</organism>
<dbReference type="SUPFAM" id="SSF51391">
    <property type="entry name" value="Thiamin phosphate synthase"/>
    <property type="match status" value="1"/>
</dbReference>